<evidence type="ECO:0000256" key="1">
    <source>
        <dbReference type="ARBA" id="ARBA00000085"/>
    </source>
</evidence>
<feature type="region of interest" description="Disordered" evidence="14">
    <location>
        <begin position="467"/>
        <end position="502"/>
    </location>
</feature>
<keyword evidence="9" id="KW-0067">ATP-binding</keyword>
<dbReference type="PANTHER" id="PTHR45339:SF1">
    <property type="entry name" value="HYBRID SIGNAL TRANSDUCTION HISTIDINE KINASE J"/>
    <property type="match status" value="1"/>
</dbReference>
<evidence type="ECO:0000256" key="15">
    <source>
        <dbReference type="SAM" id="Phobius"/>
    </source>
</evidence>
<dbReference type="Pfam" id="PF00512">
    <property type="entry name" value="HisKA"/>
    <property type="match status" value="1"/>
</dbReference>
<dbReference type="RefSeq" id="WP_160587420.1">
    <property type="nucleotide sequence ID" value="NZ_BMHN01000001.1"/>
</dbReference>
<keyword evidence="19" id="KW-1185">Reference proteome</keyword>
<dbReference type="CDD" id="cd16922">
    <property type="entry name" value="HATPase_EvgS-ArcB-TorS-like"/>
    <property type="match status" value="1"/>
</dbReference>
<evidence type="ECO:0000313" key="19">
    <source>
        <dbReference type="Proteomes" id="UP000470384"/>
    </source>
</evidence>
<evidence type="ECO:0000256" key="13">
    <source>
        <dbReference type="PROSITE-ProRule" id="PRU00169"/>
    </source>
</evidence>
<keyword evidence="12 15" id="KW-0472">Membrane</keyword>
<gene>
    <name evidence="18" type="ORF">GTQ45_06795</name>
</gene>
<dbReference type="Proteomes" id="UP000470384">
    <property type="component" value="Unassembled WGS sequence"/>
</dbReference>
<comment type="caution">
    <text evidence="18">The sequence shown here is derived from an EMBL/GenBank/DDBJ whole genome shotgun (WGS) entry which is preliminary data.</text>
</comment>
<dbReference type="PROSITE" id="PS50110">
    <property type="entry name" value="RESPONSE_REGULATORY"/>
    <property type="match status" value="1"/>
</dbReference>
<dbReference type="InterPro" id="IPR005467">
    <property type="entry name" value="His_kinase_dom"/>
</dbReference>
<feature type="transmembrane region" description="Helical" evidence="15">
    <location>
        <begin position="99"/>
        <end position="119"/>
    </location>
</feature>
<dbReference type="GO" id="GO:0016020">
    <property type="term" value="C:membrane"/>
    <property type="evidence" value="ECO:0007669"/>
    <property type="project" value="UniProtKB-SubCell"/>
</dbReference>
<feature type="domain" description="Histidine kinase" evidence="16">
    <location>
        <begin position="245"/>
        <end position="462"/>
    </location>
</feature>
<dbReference type="Pfam" id="PF02518">
    <property type="entry name" value="HATPase_c"/>
    <property type="match status" value="1"/>
</dbReference>
<keyword evidence="6 15" id="KW-0812">Transmembrane</keyword>
<proteinExistence type="predicted"/>
<evidence type="ECO:0000256" key="9">
    <source>
        <dbReference type="ARBA" id="ARBA00022840"/>
    </source>
</evidence>
<dbReference type="AlphaFoldDB" id="A0A845QAW8"/>
<evidence type="ECO:0000259" key="17">
    <source>
        <dbReference type="PROSITE" id="PS50110"/>
    </source>
</evidence>
<reference evidence="18 19" key="1">
    <citation type="journal article" date="2016" name="Int. J. Syst. Evol. Microbiol.">
        <title>Pyruvatibacter mobilis gen. nov., sp. nov., a marine bacterium from the culture broth of Picochlorum sp. 122.</title>
        <authorList>
            <person name="Wang G."/>
            <person name="Tang M."/>
            <person name="Wu H."/>
            <person name="Dai S."/>
            <person name="Li T."/>
            <person name="Chen C."/>
            <person name="He H."/>
            <person name="Fan J."/>
            <person name="Xiang W."/>
            <person name="Li X."/>
        </authorList>
    </citation>
    <scope>NUCLEOTIDE SEQUENCE [LARGE SCALE GENOMIC DNA]</scope>
    <source>
        <strain evidence="18 19">GYP-11</strain>
    </source>
</reference>
<evidence type="ECO:0000256" key="6">
    <source>
        <dbReference type="ARBA" id="ARBA00022692"/>
    </source>
</evidence>
<protein>
    <recommendedName>
        <fullName evidence="3">histidine kinase</fullName>
        <ecNumber evidence="3">2.7.13.3</ecNumber>
    </recommendedName>
</protein>
<dbReference type="GO" id="GO:0000155">
    <property type="term" value="F:phosphorelay sensor kinase activity"/>
    <property type="evidence" value="ECO:0007669"/>
    <property type="project" value="InterPro"/>
</dbReference>
<dbReference type="CDD" id="cd00082">
    <property type="entry name" value="HisKA"/>
    <property type="match status" value="1"/>
</dbReference>
<accession>A0A845QAW8</accession>
<feature type="transmembrane region" description="Helical" evidence="15">
    <location>
        <begin position="151"/>
        <end position="171"/>
    </location>
</feature>
<dbReference type="InterPro" id="IPR003594">
    <property type="entry name" value="HATPase_dom"/>
</dbReference>
<keyword evidence="7" id="KW-0547">Nucleotide-binding</keyword>
<dbReference type="SMART" id="SM00387">
    <property type="entry name" value="HATPase_c"/>
    <property type="match status" value="1"/>
</dbReference>
<feature type="transmembrane region" description="Helical" evidence="15">
    <location>
        <begin position="177"/>
        <end position="195"/>
    </location>
</feature>
<dbReference type="InterPro" id="IPR036097">
    <property type="entry name" value="HisK_dim/P_sf"/>
</dbReference>
<dbReference type="GeneID" id="300655098"/>
<dbReference type="SUPFAM" id="SSF55874">
    <property type="entry name" value="ATPase domain of HSP90 chaperone/DNA topoisomerase II/histidine kinase"/>
    <property type="match status" value="1"/>
</dbReference>
<dbReference type="InterPro" id="IPR001789">
    <property type="entry name" value="Sig_transdc_resp-reg_receiver"/>
</dbReference>
<dbReference type="InterPro" id="IPR036890">
    <property type="entry name" value="HATPase_C_sf"/>
</dbReference>
<evidence type="ECO:0000256" key="7">
    <source>
        <dbReference type="ARBA" id="ARBA00022741"/>
    </source>
</evidence>
<dbReference type="PANTHER" id="PTHR45339">
    <property type="entry name" value="HYBRID SIGNAL TRANSDUCTION HISTIDINE KINASE J"/>
    <property type="match status" value="1"/>
</dbReference>
<dbReference type="SUPFAM" id="SSF52172">
    <property type="entry name" value="CheY-like"/>
    <property type="match status" value="1"/>
</dbReference>
<evidence type="ECO:0000256" key="3">
    <source>
        <dbReference type="ARBA" id="ARBA00012438"/>
    </source>
</evidence>
<dbReference type="SMART" id="SM00448">
    <property type="entry name" value="REC"/>
    <property type="match status" value="1"/>
</dbReference>
<dbReference type="OrthoDB" id="9813151at2"/>
<evidence type="ECO:0000256" key="12">
    <source>
        <dbReference type="ARBA" id="ARBA00023136"/>
    </source>
</evidence>
<evidence type="ECO:0000259" key="16">
    <source>
        <dbReference type="PROSITE" id="PS50109"/>
    </source>
</evidence>
<dbReference type="InterPro" id="IPR011006">
    <property type="entry name" value="CheY-like_superfamily"/>
</dbReference>
<dbReference type="PROSITE" id="PS50109">
    <property type="entry name" value="HIS_KIN"/>
    <property type="match status" value="1"/>
</dbReference>
<feature type="compositionally biased region" description="Low complexity" evidence="14">
    <location>
        <begin position="474"/>
        <end position="495"/>
    </location>
</feature>
<feature type="domain" description="Response regulatory" evidence="17">
    <location>
        <begin position="502"/>
        <end position="619"/>
    </location>
</feature>
<dbReference type="EMBL" id="WXYQ01000005">
    <property type="protein sequence ID" value="NBG95438.1"/>
    <property type="molecule type" value="Genomic_DNA"/>
</dbReference>
<comment type="subcellular location">
    <subcellularLocation>
        <location evidence="2">Membrane</location>
    </subcellularLocation>
</comment>
<dbReference type="CDD" id="cd17546">
    <property type="entry name" value="REC_hyHK_CKI1_RcsC-like"/>
    <property type="match status" value="1"/>
</dbReference>
<dbReference type="FunFam" id="1.10.287.130:FF:000004">
    <property type="entry name" value="Ethylene receptor 1"/>
    <property type="match status" value="1"/>
</dbReference>
<feature type="modified residue" description="4-aspartylphosphate" evidence="13">
    <location>
        <position position="551"/>
    </location>
</feature>
<keyword evidence="8" id="KW-0418">Kinase</keyword>
<organism evidence="18 19">
    <name type="scientific">Pyruvatibacter mobilis</name>
    <dbReference type="NCBI Taxonomy" id="1712261"/>
    <lineage>
        <taxon>Bacteria</taxon>
        <taxon>Pseudomonadati</taxon>
        <taxon>Pseudomonadota</taxon>
        <taxon>Alphaproteobacteria</taxon>
        <taxon>Hyphomicrobiales</taxon>
        <taxon>Parvibaculaceae</taxon>
        <taxon>Pyruvatibacter</taxon>
    </lineage>
</organism>
<evidence type="ECO:0000256" key="5">
    <source>
        <dbReference type="ARBA" id="ARBA00022679"/>
    </source>
</evidence>
<dbReference type="InterPro" id="IPR003661">
    <property type="entry name" value="HisK_dim/P_dom"/>
</dbReference>
<dbReference type="Gene3D" id="3.40.50.2300">
    <property type="match status" value="1"/>
</dbReference>
<dbReference type="InterPro" id="IPR004358">
    <property type="entry name" value="Sig_transdc_His_kin-like_C"/>
</dbReference>
<dbReference type="GO" id="GO:0005524">
    <property type="term" value="F:ATP binding"/>
    <property type="evidence" value="ECO:0007669"/>
    <property type="project" value="UniProtKB-KW"/>
</dbReference>
<dbReference type="PRINTS" id="PR00344">
    <property type="entry name" value="BCTRLSENSOR"/>
</dbReference>
<dbReference type="Gene3D" id="3.30.565.10">
    <property type="entry name" value="Histidine kinase-like ATPase, C-terminal domain"/>
    <property type="match status" value="1"/>
</dbReference>
<feature type="transmembrane region" description="Helical" evidence="15">
    <location>
        <begin position="62"/>
        <end position="79"/>
    </location>
</feature>
<keyword evidence="10 15" id="KW-1133">Transmembrane helix</keyword>
<dbReference type="Gene3D" id="1.10.287.130">
    <property type="match status" value="1"/>
</dbReference>
<evidence type="ECO:0000313" key="18">
    <source>
        <dbReference type="EMBL" id="NBG95438.1"/>
    </source>
</evidence>
<keyword evidence="4 13" id="KW-0597">Phosphoprotein</keyword>
<keyword evidence="5" id="KW-0808">Transferase</keyword>
<comment type="catalytic activity">
    <reaction evidence="1">
        <text>ATP + protein L-histidine = ADP + protein N-phospho-L-histidine.</text>
        <dbReference type="EC" id="2.7.13.3"/>
    </reaction>
</comment>
<evidence type="ECO:0000256" key="11">
    <source>
        <dbReference type="ARBA" id="ARBA00023012"/>
    </source>
</evidence>
<name>A0A845QAW8_9HYPH</name>
<evidence type="ECO:0000256" key="2">
    <source>
        <dbReference type="ARBA" id="ARBA00004370"/>
    </source>
</evidence>
<keyword evidence="11" id="KW-0902">Two-component regulatory system</keyword>
<evidence type="ECO:0000256" key="10">
    <source>
        <dbReference type="ARBA" id="ARBA00022989"/>
    </source>
</evidence>
<dbReference type="SUPFAM" id="SSF47384">
    <property type="entry name" value="Homodimeric domain of signal transducing histidine kinase"/>
    <property type="match status" value="1"/>
</dbReference>
<feature type="transmembrane region" description="Helical" evidence="15">
    <location>
        <begin position="39"/>
        <end position="56"/>
    </location>
</feature>
<dbReference type="SMART" id="SM00388">
    <property type="entry name" value="HisKA"/>
    <property type="match status" value="1"/>
</dbReference>
<dbReference type="FunFam" id="3.30.565.10:FF:000010">
    <property type="entry name" value="Sensor histidine kinase RcsC"/>
    <property type="match status" value="1"/>
</dbReference>
<evidence type="ECO:0000256" key="8">
    <source>
        <dbReference type="ARBA" id="ARBA00022777"/>
    </source>
</evidence>
<evidence type="ECO:0000256" key="4">
    <source>
        <dbReference type="ARBA" id="ARBA00022553"/>
    </source>
</evidence>
<dbReference type="Pfam" id="PF00072">
    <property type="entry name" value="Response_reg"/>
    <property type="match status" value="1"/>
</dbReference>
<dbReference type="EC" id="2.7.13.3" evidence="3"/>
<evidence type="ECO:0000256" key="14">
    <source>
        <dbReference type="SAM" id="MobiDB-lite"/>
    </source>
</evidence>
<sequence>MSDWNQLRQAVWGKPRTKAELDEAISGVENHLDVHRWDFFNTVAFSSLLVLAFMSVGLGREAVIWAACVWSIEAVLSTVHWHLRKARTTARNVMKRLTILQWGSFATLMVWAPGLLFGMGTSDPMCTTLVLLSWSGSLMVVTNQNGAIPRIAITSGMVPGLLILFVPAIYAERPAEYALAGLGAVLVLLVARTTTSNLELNKKLFAVQADKDELITELEFARRAAEADRQRADTANTAKSEFLAMMSHEIRTPMNGLLGMAQMLLRGDLSDEQRTYAQTIVDSGDTLLALLNDTLDLSRIEAGHMELDLDEENPRRILTQLESLWAPRARVEGLALNFDVDPRLPGTAELDSRKVQQLLSNLLGNAIKFTGDGSVTLKASAPRDGLLRFEVIDTGPGISRSAQRRIFEKFTQADTSTSRRYGGSGLGLTLCKEFVELMGGRIYVESEEGQGARFVAEIPARFLSAAPRAEERPVAPATESATAAEETGPEPGAAARPDGPLHVLVADDHPTNQKLMGAFLERYGFSCVIVDDGEAALETLKREHFDIVLMDVQMPVMDGITATGEIRKLPGGKGQVPVLAITANAMQGHREAYLDKGFDGYVSKPIDAELLRSEILRACAEAADRQADAEKQTAASA</sequence>